<dbReference type="EMBL" id="CAXLJM020000072">
    <property type="protein sequence ID" value="CAL8127741.1"/>
    <property type="molecule type" value="Genomic_DNA"/>
</dbReference>
<evidence type="ECO:0000313" key="3">
    <source>
        <dbReference type="Proteomes" id="UP001642540"/>
    </source>
</evidence>
<gene>
    <name evidence="2" type="ORF">ODALV1_LOCUS21953</name>
</gene>
<dbReference type="Proteomes" id="UP001642540">
    <property type="component" value="Unassembled WGS sequence"/>
</dbReference>
<sequence>MKSFNRKVRDRLNVFELSFKFYYSILFFIGIGTIFVGLLKLNASDFHENEGSNHYFELNPAGTNSALSHFIAIEKKLESFSQDDKNLVDYVRLRYLTPPSHRRYPNESTSLTKERNRRTNPFGDFVSMVFNNKMHLTFNTSGLYLPTDRQTVEVLGVPLYSLISAVGWNAVDFLNLKVNGYEVEILKTIPWDKVTFKVMQIGISTYNEKEQADLNEYLELHDYIHVKNQLNDEYRLYVHKSMSEKLFKIPGLPLITKTFKRIENSSGSYGTQYNSFINSINNFPWNDYEKNINLPSSFAHYSSQLLTTLLPFLVMPPKVKVNSKCYRPPPKFPTYLPPCNKLSEPRKVGVLIQFGFEADTLEIHLNELDDIVDYFFILESTRAHSHGIKKPLFWEVLKHQERFQRFSDKVVHIILDDVDTLSDRDGFGLEYLQEKQRWEKFLRWNNATSYFKDDDILGFGDVDEIPSRNVVFYMKNCEIPSDPVDIGIWFPYGRIHQAFVSDYPVSWRHPYSLGDPTYWTLKTALKYSETGIPSRKRGKSEGHLLGGMHMSYYGYMPLRITKYFTATESKIESLIIELIPIIRNLSLESLREVEIQLAQIPYTFLSRIITLERLKEKFPKEYEQVVYIPWFYNCNRQRYPAWEGFHDLRLD</sequence>
<keyword evidence="1" id="KW-0812">Transmembrane</keyword>
<keyword evidence="1" id="KW-1133">Transmembrane helix</keyword>
<evidence type="ECO:0000313" key="2">
    <source>
        <dbReference type="EMBL" id="CAL8127741.1"/>
    </source>
</evidence>
<dbReference type="PANTHER" id="PTHR12224:SF0">
    <property type="entry name" value="BETA-1,4-MANNOSYL-GLYCOPROTEIN 4-BETA-N-ACETYLGLUCOSAMINYLTRANSFERASE"/>
    <property type="match status" value="1"/>
</dbReference>
<evidence type="ECO:0000256" key="1">
    <source>
        <dbReference type="SAM" id="Phobius"/>
    </source>
</evidence>
<name>A0ABP1RGN4_9HEXA</name>
<dbReference type="PANTHER" id="PTHR12224">
    <property type="entry name" value="BETA-1,4-MANNOSYL-GLYCOPROTEIN BETA-1,4-N-ACETYLGLUCOSAMINYL-TRANSFERASE"/>
    <property type="match status" value="1"/>
</dbReference>
<protein>
    <recommendedName>
        <fullName evidence="4">Beta-1,4-mannosyl-glycoprotein 4-beta-N-acetylglucosaminyltransferase</fullName>
    </recommendedName>
</protein>
<dbReference type="Pfam" id="PF04724">
    <property type="entry name" value="Glyco_transf_17"/>
    <property type="match status" value="1"/>
</dbReference>
<keyword evidence="3" id="KW-1185">Reference proteome</keyword>
<comment type="caution">
    <text evidence="2">The sequence shown here is derived from an EMBL/GenBank/DDBJ whole genome shotgun (WGS) entry which is preliminary data.</text>
</comment>
<accession>A0ABP1RGN4</accession>
<evidence type="ECO:0008006" key="4">
    <source>
        <dbReference type="Google" id="ProtNLM"/>
    </source>
</evidence>
<keyword evidence="1" id="KW-0472">Membrane</keyword>
<proteinExistence type="predicted"/>
<dbReference type="InterPro" id="IPR006813">
    <property type="entry name" value="Glyco_trans_17"/>
</dbReference>
<feature type="transmembrane region" description="Helical" evidence="1">
    <location>
        <begin position="21"/>
        <end position="39"/>
    </location>
</feature>
<reference evidence="2 3" key="1">
    <citation type="submission" date="2024-08" db="EMBL/GenBank/DDBJ databases">
        <authorList>
            <person name="Cucini C."/>
            <person name="Frati F."/>
        </authorList>
    </citation>
    <scope>NUCLEOTIDE SEQUENCE [LARGE SCALE GENOMIC DNA]</scope>
</reference>
<organism evidence="2 3">
    <name type="scientific">Orchesella dallaii</name>
    <dbReference type="NCBI Taxonomy" id="48710"/>
    <lineage>
        <taxon>Eukaryota</taxon>
        <taxon>Metazoa</taxon>
        <taxon>Ecdysozoa</taxon>
        <taxon>Arthropoda</taxon>
        <taxon>Hexapoda</taxon>
        <taxon>Collembola</taxon>
        <taxon>Entomobryomorpha</taxon>
        <taxon>Entomobryoidea</taxon>
        <taxon>Orchesellidae</taxon>
        <taxon>Orchesellinae</taxon>
        <taxon>Orchesella</taxon>
    </lineage>
</organism>